<evidence type="ECO:0000256" key="1">
    <source>
        <dbReference type="SAM" id="MobiDB-lite"/>
    </source>
</evidence>
<dbReference type="OrthoDB" id="4836723at2759"/>
<reference evidence="2 3" key="1">
    <citation type="journal article" date="2016" name="Genome Biol. Evol.">
        <title>Divergent and convergent evolution of fungal pathogenicity.</title>
        <authorList>
            <person name="Shang Y."/>
            <person name="Xiao G."/>
            <person name="Zheng P."/>
            <person name="Cen K."/>
            <person name="Zhan S."/>
            <person name="Wang C."/>
        </authorList>
    </citation>
    <scope>NUCLEOTIDE SEQUENCE [LARGE SCALE GENOMIC DNA]</scope>
    <source>
        <strain evidence="2 3">RCEF 4871</strain>
    </source>
</reference>
<dbReference type="EMBL" id="AZHC01000023">
    <property type="protein sequence ID" value="OAA39094.1"/>
    <property type="molecule type" value="Genomic_DNA"/>
</dbReference>
<feature type="compositionally biased region" description="Polar residues" evidence="1">
    <location>
        <begin position="32"/>
        <end position="48"/>
    </location>
</feature>
<feature type="region of interest" description="Disordered" evidence="1">
    <location>
        <begin position="1"/>
        <end position="52"/>
    </location>
</feature>
<organism evidence="2 3">
    <name type="scientific">Metarhizium rileyi (strain RCEF 4871)</name>
    <name type="common">Nomuraea rileyi</name>
    <dbReference type="NCBI Taxonomy" id="1649241"/>
    <lineage>
        <taxon>Eukaryota</taxon>
        <taxon>Fungi</taxon>
        <taxon>Dikarya</taxon>
        <taxon>Ascomycota</taxon>
        <taxon>Pezizomycotina</taxon>
        <taxon>Sordariomycetes</taxon>
        <taxon>Hypocreomycetidae</taxon>
        <taxon>Hypocreales</taxon>
        <taxon>Clavicipitaceae</taxon>
        <taxon>Metarhizium</taxon>
    </lineage>
</organism>
<accession>A0A167AN64</accession>
<proteinExistence type="predicted"/>
<dbReference type="AlphaFoldDB" id="A0A167AN64"/>
<dbReference type="Proteomes" id="UP000243498">
    <property type="component" value="Unassembled WGS sequence"/>
</dbReference>
<sequence>MRDGSLEPTGSAIKRPAVEREVPLSGPAESESLLTPNEQAGEPTTWTPEQIRHSNGRWKEYLEKKHQPALWEKRPDTEQNRYRRVLDMLTADESRLGSQGSELLRQQQRWTSMQREPREKQASLAMHQSELDQILRAGEIVSRHRSKQMQIEAEQEMWLQAVAQNPGRLYSSHAVRISDFEDVGAFEVKVARGLSNSRYYLGHKGGDYIFEYCRVGNKSGDESWLEDTAWDPNGPVWDHPSLHSFFGLEKGDAEFMDFKFRGLVPRSWREYAARFEIVCKEVLQALAALISFEPEGDGSLWGKGFEHVPAFNNINRLVVKHVCEAWDARVLPNHAYLCWIQSILNSDPRLCEFAYLIERLDALSRGMIGKGLAELIEVIETATSTALGELCIAYGKILEAEATRQLYDLRNVEHCVIYEDEEHEVEDIHKFYAQPDFNIDPDHPNNRFNHPYTESALEQAVTLWYLDLDWQNPSAISTLLQLRDKCSLPTTAKYIAKAIASKSDQTTLDSKQDTHDAQPGIAESQPIQQPGTTSTKRVSNATKRPADELQQGSDGLAPKRRRGRPCKHSGT</sequence>
<dbReference type="OMA" id="SRYYLGH"/>
<evidence type="ECO:0000313" key="2">
    <source>
        <dbReference type="EMBL" id="OAA39094.1"/>
    </source>
</evidence>
<name>A0A167AN64_METRR</name>
<evidence type="ECO:0000313" key="3">
    <source>
        <dbReference type="Proteomes" id="UP000243498"/>
    </source>
</evidence>
<feature type="compositionally biased region" description="Polar residues" evidence="1">
    <location>
        <begin position="525"/>
        <end position="542"/>
    </location>
</feature>
<comment type="caution">
    <text evidence="2">The sequence shown here is derived from an EMBL/GenBank/DDBJ whole genome shotgun (WGS) entry which is preliminary data.</text>
</comment>
<feature type="compositionally biased region" description="Basic residues" evidence="1">
    <location>
        <begin position="558"/>
        <end position="571"/>
    </location>
</feature>
<gene>
    <name evidence="2" type="ORF">NOR_06354</name>
</gene>
<protein>
    <submittedName>
        <fullName evidence="2">Uncharacterized protein</fullName>
    </submittedName>
</protein>
<keyword evidence="3" id="KW-1185">Reference proteome</keyword>
<feature type="region of interest" description="Disordered" evidence="1">
    <location>
        <begin position="502"/>
        <end position="571"/>
    </location>
</feature>